<keyword evidence="3" id="KW-1185">Reference proteome</keyword>
<dbReference type="InterPro" id="IPR050994">
    <property type="entry name" value="At_inactive_RLKs"/>
</dbReference>
<evidence type="ECO:0000313" key="3">
    <source>
        <dbReference type="Proteomes" id="UP000693970"/>
    </source>
</evidence>
<dbReference type="AlphaFoldDB" id="A0A9K3LE53"/>
<dbReference type="Pfam" id="PF00560">
    <property type="entry name" value="LRR_1"/>
    <property type="match status" value="2"/>
</dbReference>
<sequence>MPTARSVKGAKSVHCFTFRVLTTSTTKKRNKPSWSLFVRHRILICLCNSGEWKETIETNQNGAIFVSKQPTTPSRYRRDDCQGGGLARCDSLALARRDADDTESNNSEEYDVDDPNTNASVVSLELLTVVDDNDSDEKTRLQQFCGKRLIGCWACGLVLLLLAIVLPLTLNKDRNREDVGLSDGSTDIGFVSDNANINVAYDVLQPIVSNPEALLDPSTPEGQAFLDVESNGETNPFHIQQQYALQMLYYSTAGESWVFNHGWQSYSQQRGTRKRSLADRSLCQWSGITICRNLGEDRYAIAGLDLDSNNISGSLPEDLCLLDRLETLRVANNQLKGTIPSCLASNALQVLEVQGNKGLDISAVSDPSFCEYDWKEFIADCSITCACCTSCVQ</sequence>
<name>A0A9K3LE53_9STRA</name>
<proteinExistence type="predicted"/>
<accession>A0A9K3LE53</accession>
<organism evidence="2 3">
    <name type="scientific">Nitzschia inconspicua</name>
    <dbReference type="NCBI Taxonomy" id="303405"/>
    <lineage>
        <taxon>Eukaryota</taxon>
        <taxon>Sar</taxon>
        <taxon>Stramenopiles</taxon>
        <taxon>Ochrophyta</taxon>
        <taxon>Bacillariophyta</taxon>
        <taxon>Bacillariophyceae</taxon>
        <taxon>Bacillariophycidae</taxon>
        <taxon>Bacillariales</taxon>
        <taxon>Bacillariaceae</taxon>
        <taxon>Nitzschia</taxon>
    </lineage>
</organism>
<dbReference type="PANTHER" id="PTHR48010:SF58">
    <property type="entry name" value="RECEPTOR PROTEIN KINASE-LIKE PROTEIN ZAR1"/>
    <property type="match status" value="1"/>
</dbReference>
<dbReference type="OrthoDB" id="49138at2759"/>
<dbReference type="PANTHER" id="PTHR48010">
    <property type="entry name" value="OS05G0588300 PROTEIN"/>
    <property type="match status" value="1"/>
</dbReference>
<keyword evidence="1" id="KW-0812">Transmembrane</keyword>
<protein>
    <submittedName>
        <fullName evidence="2">RHS repeat-associated core domain containing protein</fullName>
    </submittedName>
</protein>
<keyword evidence="1" id="KW-1133">Transmembrane helix</keyword>
<reference evidence="2" key="1">
    <citation type="journal article" date="2021" name="Sci. Rep.">
        <title>Diploid genomic architecture of Nitzschia inconspicua, an elite biomass production diatom.</title>
        <authorList>
            <person name="Oliver A."/>
            <person name="Podell S."/>
            <person name="Pinowska A."/>
            <person name="Traller J.C."/>
            <person name="Smith S.R."/>
            <person name="McClure R."/>
            <person name="Beliaev A."/>
            <person name="Bohutskyi P."/>
            <person name="Hill E.A."/>
            <person name="Rabines A."/>
            <person name="Zheng H."/>
            <person name="Allen L.Z."/>
            <person name="Kuo A."/>
            <person name="Grigoriev I.V."/>
            <person name="Allen A.E."/>
            <person name="Hazlebeck D."/>
            <person name="Allen E.E."/>
        </authorList>
    </citation>
    <scope>NUCLEOTIDE SEQUENCE</scope>
    <source>
        <strain evidence="2">Hildebrandi</strain>
    </source>
</reference>
<evidence type="ECO:0000256" key="1">
    <source>
        <dbReference type="SAM" id="Phobius"/>
    </source>
</evidence>
<gene>
    <name evidence="2" type="ORF">IV203_034951</name>
</gene>
<dbReference type="EMBL" id="JAGRRH010000013">
    <property type="protein sequence ID" value="KAG7359853.1"/>
    <property type="molecule type" value="Genomic_DNA"/>
</dbReference>
<feature type="transmembrane region" description="Helical" evidence="1">
    <location>
        <begin position="149"/>
        <end position="170"/>
    </location>
</feature>
<dbReference type="Proteomes" id="UP000693970">
    <property type="component" value="Unassembled WGS sequence"/>
</dbReference>
<dbReference type="InterPro" id="IPR001611">
    <property type="entry name" value="Leu-rich_rpt"/>
</dbReference>
<reference evidence="2" key="2">
    <citation type="submission" date="2021-04" db="EMBL/GenBank/DDBJ databases">
        <authorList>
            <person name="Podell S."/>
        </authorList>
    </citation>
    <scope>NUCLEOTIDE SEQUENCE</scope>
    <source>
        <strain evidence="2">Hildebrandi</strain>
    </source>
</reference>
<keyword evidence="1" id="KW-0472">Membrane</keyword>
<evidence type="ECO:0000313" key="2">
    <source>
        <dbReference type="EMBL" id="KAG7359853.1"/>
    </source>
</evidence>
<comment type="caution">
    <text evidence="2">The sequence shown here is derived from an EMBL/GenBank/DDBJ whole genome shotgun (WGS) entry which is preliminary data.</text>
</comment>